<sequence length="353" mass="37704">MSDRADPEIILERRGAAGLIILNRPKALNALTLPMIQAMHAQLRSWETEEAVTRIVVRGTGGRAFCAGGDIRQIYELGKAGCFEETLAFWLAEYQLDAYVKRYPKPYVALIEGVVMGGGVGISVHGDIRVASEKYMFAMPETGIGYFPDVGMTYALPRLPGRTGTYLAVTGARVGASEALALGLATHSAKAADFDAIVDALAQGDDIEATLAAYAAEPPGTGPLVTERSLIDECFSADSVHDVLGRLDVAASSGASFAAETAALIRSRSPTSALIAFEQMRRGVDLSFEEAMLIEYRLCTRVMRGHDFYEGVRSVIVDKDGKPSWQPATLDAVDMAAIATAFEPIGGSEPSFA</sequence>
<comment type="catalytic activity">
    <reaction evidence="1">
        <text>3-hydroxy-2-methylpropanoyl-CoA + H2O = 3-hydroxy-2-methylpropanoate + CoA + H(+)</text>
        <dbReference type="Rhea" id="RHEA:20888"/>
        <dbReference type="ChEBI" id="CHEBI:11805"/>
        <dbReference type="ChEBI" id="CHEBI:15377"/>
        <dbReference type="ChEBI" id="CHEBI:15378"/>
        <dbReference type="ChEBI" id="CHEBI:57287"/>
        <dbReference type="ChEBI" id="CHEBI:57340"/>
        <dbReference type="EC" id="3.1.2.4"/>
    </reaction>
</comment>
<evidence type="ECO:0000313" key="5">
    <source>
        <dbReference type="EMBL" id="GJE54765.1"/>
    </source>
</evidence>
<organism evidence="5 6">
    <name type="scientific">Methylobacterium thuringiense</name>
    <dbReference type="NCBI Taxonomy" id="1003091"/>
    <lineage>
        <taxon>Bacteria</taxon>
        <taxon>Pseudomonadati</taxon>
        <taxon>Pseudomonadota</taxon>
        <taxon>Alphaproteobacteria</taxon>
        <taxon>Hyphomicrobiales</taxon>
        <taxon>Methylobacteriaceae</taxon>
        <taxon>Methylobacterium</taxon>
    </lineage>
</organism>
<dbReference type="Pfam" id="PF16113">
    <property type="entry name" value="ECH_2"/>
    <property type="match status" value="1"/>
</dbReference>
<evidence type="ECO:0000256" key="1">
    <source>
        <dbReference type="ARBA" id="ARBA00001709"/>
    </source>
</evidence>
<dbReference type="EC" id="3.1.2.4" evidence="2"/>
<dbReference type="EMBL" id="BPRA01000005">
    <property type="protein sequence ID" value="GJE54765.1"/>
    <property type="molecule type" value="Genomic_DNA"/>
</dbReference>
<feature type="domain" description="Enoyl-CoA hydratase/isomerase" evidence="4">
    <location>
        <begin position="18"/>
        <end position="342"/>
    </location>
</feature>
<gene>
    <name evidence="5" type="primary">menB</name>
    <name evidence="5" type="ORF">EKPJFOCH_1247</name>
</gene>
<dbReference type="InterPro" id="IPR045004">
    <property type="entry name" value="ECH_dom"/>
</dbReference>
<keyword evidence="6" id="KW-1185">Reference proteome</keyword>
<keyword evidence="3" id="KW-0378">Hydrolase</keyword>
<dbReference type="RefSeq" id="WP_147813123.1">
    <property type="nucleotide sequence ID" value="NZ_BPRA01000005.1"/>
</dbReference>
<dbReference type="PANTHER" id="PTHR43176">
    <property type="entry name" value="3-HYDROXYISOBUTYRYL-COA HYDROLASE-RELATED"/>
    <property type="match status" value="1"/>
</dbReference>
<dbReference type="Proteomes" id="UP001055101">
    <property type="component" value="Unassembled WGS sequence"/>
</dbReference>
<comment type="caution">
    <text evidence="5">The sequence shown here is derived from an EMBL/GenBank/DDBJ whole genome shotgun (WGS) entry which is preliminary data.</text>
</comment>
<dbReference type="SUPFAM" id="SSF52096">
    <property type="entry name" value="ClpP/crotonase"/>
    <property type="match status" value="1"/>
</dbReference>
<evidence type="ECO:0000256" key="2">
    <source>
        <dbReference type="ARBA" id="ARBA00011915"/>
    </source>
</evidence>
<proteinExistence type="predicted"/>
<dbReference type="NCBIfam" id="NF004127">
    <property type="entry name" value="PRK05617.1"/>
    <property type="match status" value="1"/>
</dbReference>
<evidence type="ECO:0000256" key="3">
    <source>
        <dbReference type="ARBA" id="ARBA00022801"/>
    </source>
</evidence>
<evidence type="ECO:0000259" key="4">
    <source>
        <dbReference type="Pfam" id="PF16113"/>
    </source>
</evidence>
<reference evidence="5" key="2">
    <citation type="submission" date="2021-08" db="EMBL/GenBank/DDBJ databases">
        <authorList>
            <person name="Tani A."/>
            <person name="Ola A."/>
            <person name="Ogura Y."/>
            <person name="Katsura K."/>
            <person name="Hayashi T."/>
        </authorList>
    </citation>
    <scope>NUCLEOTIDE SEQUENCE</scope>
    <source>
        <strain evidence="5">DSM 23674</strain>
    </source>
</reference>
<dbReference type="InterPro" id="IPR032259">
    <property type="entry name" value="HIBYL-CoA-H"/>
</dbReference>
<dbReference type="InterPro" id="IPR029045">
    <property type="entry name" value="ClpP/crotonase-like_dom_sf"/>
</dbReference>
<dbReference type="Gene3D" id="3.90.226.10">
    <property type="entry name" value="2-enoyl-CoA Hydratase, Chain A, domain 1"/>
    <property type="match status" value="1"/>
</dbReference>
<evidence type="ECO:0000313" key="6">
    <source>
        <dbReference type="Proteomes" id="UP001055101"/>
    </source>
</evidence>
<name>A0ABQ4TL57_9HYPH</name>
<dbReference type="CDD" id="cd06558">
    <property type="entry name" value="crotonase-like"/>
    <property type="match status" value="1"/>
</dbReference>
<reference evidence="5" key="1">
    <citation type="journal article" date="2021" name="Front. Microbiol.">
        <title>Comprehensive Comparative Genomics and Phenotyping of Methylobacterium Species.</title>
        <authorList>
            <person name="Alessa O."/>
            <person name="Ogura Y."/>
            <person name="Fujitani Y."/>
            <person name="Takami H."/>
            <person name="Hayashi T."/>
            <person name="Sahin N."/>
            <person name="Tani A."/>
        </authorList>
    </citation>
    <scope>NUCLEOTIDE SEQUENCE</scope>
    <source>
        <strain evidence="5">DSM 23674</strain>
    </source>
</reference>
<accession>A0ABQ4TL57</accession>
<dbReference type="PANTHER" id="PTHR43176:SF3">
    <property type="entry name" value="3-HYDROXYISOBUTYRYL-COA HYDROLASE, MITOCHONDRIAL"/>
    <property type="match status" value="1"/>
</dbReference>
<protein>
    <recommendedName>
        <fullName evidence="2">3-hydroxyisobutyryl-CoA hydrolase</fullName>
        <ecNumber evidence="2">3.1.2.4</ecNumber>
    </recommendedName>
</protein>